<dbReference type="PROSITE" id="PS00109">
    <property type="entry name" value="PROTEIN_KINASE_TYR"/>
    <property type="match status" value="1"/>
</dbReference>
<dbReference type="InterPro" id="IPR000719">
    <property type="entry name" value="Prot_kinase_dom"/>
</dbReference>
<evidence type="ECO:0000256" key="14">
    <source>
        <dbReference type="ARBA" id="ARBA00048679"/>
    </source>
</evidence>
<evidence type="ECO:0000259" key="15">
    <source>
        <dbReference type="PROSITE" id="PS50011"/>
    </source>
</evidence>
<evidence type="ECO:0000256" key="1">
    <source>
        <dbReference type="ARBA" id="ARBA00003747"/>
    </source>
</evidence>
<dbReference type="Pfam" id="PF00069">
    <property type="entry name" value="Pkinase"/>
    <property type="match status" value="1"/>
</dbReference>
<dbReference type="Proteomes" id="UP000016924">
    <property type="component" value="Unassembled WGS sequence"/>
</dbReference>
<evidence type="ECO:0000256" key="8">
    <source>
        <dbReference type="ARBA" id="ARBA00022741"/>
    </source>
</evidence>
<keyword evidence="17" id="KW-1185">Reference proteome</keyword>
<reference evidence="17" key="1">
    <citation type="submission" date="2012-06" db="EMBL/GenBank/DDBJ databases">
        <title>The genome sequence of Coniosporium apollinis CBS 100218.</title>
        <authorList>
            <consortium name="The Broad Institute Genome Sequencing Platform"/>
            <person name="Cuomo C."/>
            <person name="Gorbushina A."/>
            <person name="Noack S."/>
            <person name="Walker B."/>
            <person name="Young S.K."/>
            <person name="Zeng Q."/>
            <person name="Gargeya S."/>
            <person name="Fitzgerald M."/>
            <person name="Haas B."/>
            <person name="Abouelleil A."/>
            <person name="Alvarado L."/>
            <person name="Arachchi H.M."/>
            <person name="Berlin A.M."/>
            <person name="Chapman S.B."/>
            <person name="Goldberg J."/>
            <person name="Griggs A."/>
            <person name="Gujja S."/>
            <person name="Hansen M."/>
            <person name="Howarth C."/>
            <person name="Imamovic A."/>
            <person name="Larimer J."/>
            <person name="McCowan C."/>
            <person name="Montmayeur A."/>
            <person name="Murphy C."/>
            <person name="Neiman D."/>
            <person name="Pearson M."/>
            <person name="Priest M."/>
            <person name="Roberts A."/>
            <person name="Saif S."/>
            <person name="Shea T."/>
            <person name="Sisk P."/>
            <person name="Sykes S."/>
            <person name="Wortman J."/>
            <person name="Nusbaum C."/>
            <person name="Birren B."/>
        </authorList>
    </citation>
    <scope>NUCLEOTIDE SEQUENCE [LARGE SCALE GENOMIC DNA]</scope>
    <source>
        <strain evidence="17">CBS 100218</strain>
    </source>
</reference>
<evidence type="ECO:0000256" key="9">
    <source>
        <dbReference type="ARBA" id="ARBA00022777"/>
    </source>
</evidence>
<dbReference type="GeneID" id="19901777"/>
<keyword evidence="9 16" id="KW-0418">Kinase</keyword>
<evidence type="ECO:0000256" key="4">
    <source>
        <dbReference type="ARBA" id="ARBA00013948"/>
    </source>
</evidence>
<dbReference type="GO" id="GO:0005634">
    <property type="term" value="C:nucleus"/>
    <property type="evidence" value="ECO:0007669"/>
    <property type="project" value="TreeGrafter"/>
</dbReference>
<dbReference type="SUPFAM" id="SSF56112">
    <property type="entry name" value="Protein kinase-like (PK-like)"/>
    <property type="match status" value="1"/>
</dbReference>
<keyword evidence="10" id="KW-0067">ATP-binding</keyword>
<dbReference type="GO" id="GO:0005737">
    <property type="term" value="C:cytoplasm"/>
    <property type="evidence" value="ECO:0007669"/>
    <property type="project" value="TreeGrafter"/>
</dbReference>
<evidence type="ECO:0000313" key="16">
    <source>
        <dbReference type="EMBL" id="EON65229.1"/>
    </source>
</evidence>
<dbReference type="OMA" id="PPMCFPT"/>
<evidence type="ECO:0000256" key="13">
    <source>
        <dbReference type="ARBA" id="ARBA00047899"/>
    </source>
</evidence>
<dbReference type="GO" id="GO:0004674">
    <property type="term" value="F:protein serine/threonine kinase activity"/>
    <property type="evidence" value="ECO:0007669"/>
    <property type="project" value="UniProtKB-KW"/>
</dbReference>
<gene>
    <name evidence="16" type="ORF">W97_04466</name>
</gene>
<dbReference type="InterPro" id="IPR011009">
    <property type="entry name" value="Kinase-like_dom_sf"/>
</dbReference>
<organism evidence="16 17">
    <name type="scientific">Coniosporium apollinis (strain CBS 100218)</name>
    <name type="common">Rock-inhabiting black yeast</name>
    <dbReference type="NCBI Taxonomy" id="1168221"/>
    <lineage>
        <taxon>Eukaryota</taxon>
        <taxon>Fungi</taxon>
        <taxon>Dikarya</taxon>
        <taxon>Ascomycota</taxon>
        <taxon>Pezizomycotina</taxon>
        <taxon>Dothideomycetes</taxon>
        <taxon>Dothideomycetes incertae sedis</taxon>
        <taxon>Coniosporium</taxon>
    </lineage>
</organism>
<dbReference type="GO" id="GO:0005524">
    <property type="term" value="F:ATP binding"/>
    <property type="evidence" value="ECO:0007669"/>
    <property type="project" value="UniProtKB-KW"/>
</dbReference>
<dbReference type="RefSeq" id="XP_007780546.1">
    <property type="nucleotide sequence ID" value="XM_007782356.1"/>
</dbReference>
<evidence type="ECO:0000256" key="12">
    <source>
        <dbReference type="ARBA" id="ARBA00033194"/>
    </source>
</evidence>
<dbReference type="EC" id="2.7.11.1" evidence="3"/>
<dbReference type="SMART" id="SM00220">
    <property type="entry name" value="S_TKc"/>
    <property type="match status" value="1"/>
</dbReference>
<dbReference type="PROSITE" id="PS50011">
    <property type="entry name" value="PROTEIN_KINASE_DOM"/>
    <property type="match status" value="1"/>
</dbReference>
<keyword evidence="7" id="KW-0808">Transferase</keyword>
<evidence type="ECO:0000256" key="7">
    <source>
        <dbReference type="ARBA" id="ARBA00022679"/>
    </source>
</evidence>
<comment type="catalytic activity">
    <reaction evidence="14">
        <text>L-seryl-[protein] + ATP = O-phospho-L-seryl-[protein] + ADP + H(+)</text>
        <dbReference type="Rhea" id="RHEA:17989"/>
        <dbReference type="Rhea" id="RHEA-COMP:9863"/>
        <dbReference type="Rhea" id="RHEA-COMP:11604"/>
        <dbReference type="ChEBI" id="CHEBI:15378"/>
        <dbReference type="ChEBI" id="CHEBI:29999"/>
        <dbReference type="ChEBI" id="CHEBI:30616"/>
        <dbReference type="ChEBI" id="CHEBI:83421"/>
        <dbReference type="ChEBI" id="CHEBI:456216"/>
        <dbReference type="EC" id="2.7.11.1"/>
    </reaction>
</comment>
<evidence type="ECO:0000256" key="5">
    <source>
        <dbReference type="ARBA" id="ARBA00019973"/>
    </source>
</evidence>
<dbReference type="OrthoDB" id="5979581at2759"/>
<sequence>MAAILRWARKYARRAPSPPIRFQNTNYEVVGAAQKLEEEAFEDYATGKYYPVVIGDVFASRYQVVGKLGFGVSSTVWLARDLEGSSSHIGKRFVRTALNSFTIPRPGGDHRCLVHTPLWGSLRDMLARNPYRDRFTEELLRATLYRLFEALDYLHTDRKVVHTDISATNVLLEIDDRTVLSNFVDQELAHPSPRKQVEGTVVYATRLFGWPPGGEPVLCDFGSAERGDAENTRNAGPDVYRAPEVMLKMRWSYSIDIWNVGVLSWDLFEGRTLFSGQDPDGKGYSTRAHLAEIIALLGPPPTDFVKRGERSPEFFNDDGSWRADMPIPAPISLEQLEENLEGRRKELFLKFIRSMLQWAPEHRKTAKELLDDPWLNDKID</sequence>
<name>R7YTU0_CONA1</name>
<comment type="catalytic activity">
    <reaction evidence="13">
        <text>L-threonyl-[protein] + ATP = O-phospho-L-threonyl-[protein] + ADP + H(+)</text>
        <dbReference type="Rhea" id="RHEA:46608"/>
        <dbReference type="Rhea" id="RHEA-COMP:11060"/>
        <dbReference type="Rhea" id="RHEA-COMP:11605"/>
        <dbReference type="ChEBI" id="CHEBI:15378"/>
        <dbReference type="ChEBI" id="CHEBI:30013"/>
        <dbReference type="ChEBI" id="CHEBI:30616"/>
        <dbReference type="ChEBI" id="CHEBI:61977"/>
        <dbReference type="ChEBI" id="CHEBI:456216"/>
        <dbReference type="EC" id="2.7.11.1"/>
    </reaction>
</comment>
<evidence type="ECO:0000313" key="17">
    <source>
        <dbReference type="Proteomes" id="UP000016924"/>
    </source>
</evidence>
<keyword evidence="6" id="KW-0723">Serine/threonine-protein kinase</keyword>
<keyword evidence="8" id="KW-0547">Nucleotide-binding</keyword>
<proteinExistence type="predicted"/>
<accession>R7YTU0</accession>
<dbReference type="PANTHER" id="PTHR47634:SF9">
    <property type="entry name" value="PROTEIN KINASE DOMAIN-CONTAINING PROTEIN-RELATED"/>
    <property type="match status" value="1"/>
</dbReference>
<evidence type="ECO:0000256" key="10">
    <source>
        <dbReference type="ARBA" id="ARBA00022840"/>
    </source>
</evidence>
<dbReference type="STRING" id="1168221.R7YTU0"/>
<dbReference type="Gene3D" id="3.30.200.20">
    <property type="entry name" value="Phosphorylase Kinase, domain 1"/>
    <property type="match status" value="2"/>
</dbReference>
<evidence type="ECO:0000256" key="3">
    <source>
        <dbReference type="ARBA" id="ARBA00012513"/>
    </source>
</evidence>
<feature type="domain" description="Protein kinase" evidence="15">
    <location>
        <begin position="1"/>
        <end position="375"/>
    </location>
</feature>
<dbReference type="GO" id="GO:0000245">
    <property type="term" value="P:spliceosomal complex assembly"/>
    <property type="evidence" value="ECO:0007669"/>
    <property type="project" value="TreeGrafter"/>
</dbReference>
<comment type="function">
    <text evidence="1">Component of the EKC/KEOPS complex that is required for the formation of a threonylcarbamoyl group on adenosine at position 37 (t(6)A37) in tRNAs that read codons beginning with adenine. The complex is probably involved in the transfer of the threonylcarbamoyl moiety of threonylcarbamoyl-AMP (TC-AMP) to the N6 group of A37. BUD32 has ATPase activity in the context of the EKC/KEOPS complex and likely plays a supporting role to the catalytic subunit KAE1. The EKC/KEOPS complex also promotes both telomere uncapping and telomere elongation. The complex is required for efficient recruitment of transcriptional coactivators.</text>
</comment>
<protein>
    <recommendedName>
        <fullName evidence="5">EKC/KEOPS complex subunit BUD32</fullName>
        <ecNumber evidence="3">2.7.11.1</ecNumber>
    </recommendedName>
    <alternativeName>
        <fullName evidence="11 12">Atypical Serine/threonine protein kinase BUD32</fullName>
    </alternativeName>
    <alternativeName>
        <fullName evidence="4">EKC/KEOPS complex subunit bud32</fullName>
    </alternativeName>
</protein>
<dbReference type="eggNOG" id="KOG1290">
    <property type="taxonomic scope" value="Eukaryota"/>
</dbReference>
<dbReference type="Gene3D" id="1.10.510.10">
    <property type="entry name" value="Transferase(Phosphotransferase) domain 1"/>
    <property type="match status" value="1"/>
</dbReference>
<dbReference type="AlphaFoldDB" id="R7YTU0"/>
<evidence type="ECO:0000256" key="11">
    <source>
        <dbReference type="ARBA" id="ARBA00030980"/>
    </source>
</evidence>
<dbReference type="EMBL" id="JH767572">
    <property type="protein sequence ID" value="EON65229.1"/>
    <property type="molecule type" value="Genomic_DNA"/>
</dbReference>
<evidence type="ECO:0000256" key="2">
    <source>
        <dbReference type="ARBA" id="ARBA00011534"/>
    </source>
</evidence>
<dbReference type="PANTHER" id="PTHR47634">
    <property type="entry name" value="PROTEIN KINASE DOMAIN-CONTAINING PROTEIN-RELATED"/>
    <property type="match status" value="1"/>
</dbReference>
<dbReference type="HOGENOM" id="CLU_000288_81_1_1"/>
<evidence type="ECO:0000256" key="6">
    <source>
        <dbReference type="ARBA" id="ARBA00022527"/>
    </source>
</evidence>
<comment type="subunit">
    <text evidence="2">Component of the EKC/KEOPS complex composed of at least BUD32, CGI121, GON7, KAE1 and PCC1; the whole complex dimerizes.</text>
</comment>
<dbReference type="InterPro" id="IPR008266">
    <property type="entry name" value="Tyr_kinase_AS"/>
</dbReference>
<dbReference type="GO" id="GO:0050684">
    <property type="term" value="P:regulation of mRNA processing"/>
    <property type="evidence" value="ECO:0007669"/>
    <property type="project" value="TreeGrafter"/>
</dbReference>
<dbReference type="InterPro" id="IPR051334">
    <property type="entry name" value="SRPK"/>
</dbReference>